<protein>
    <recommendedName>
        <fullName evidence="2">Saccharopine dehydrogenase NADP binding domain-containing protein</fullName>
    </recommendedName>
</protein>
<keyword evidence="4" id="KW-1185">Reference proteome</keyword>
<dbReference type="Gene3D" id="3.40.50.720">
    <property type="entry name" value="NAD(P)-binding Rossmann-like Domain"/>
    <property type="match status" value="1"/>
</dbReference>
<dbReference type="PANTHER" id="PTHR12286:SF5">
    <property type="entry name" value="SACCHAROPINE DEHYDROGENASE-LIKE OXIDOREDUCTASE"/>
    <property type="match status" value="1"/>
</dbReference>
<dbReference type="GO" id="GO:0009247">
    <property type="term" value="P:glycolipid biosynthetic process"/>
    <property type="evidence" value="ECO:0007669"/>
    <property type="project" value="TreeGrafter"/>
</dbReference>
<dbReference type="AlphaFoldDB" id="A0A9P5GZL4"/>
<organism evidence="3 4">
    <name type="scientific">Cylindrodendrum hubeiense</name>
    <dbReference type="NCBI Taxonomy" id="595255"/>
    <lineage>
        <taxon>Eukaryota</taxon>
        <taxon>Fungi</taxon>
        <taxon>Dikarya</taxon>
        <taxon>Ascomycota</taxon>
        <taxon>Pezizomycotina</taxon>
        <taxon>Sordariomycetes</taxon>
        <taxon>Hypocreomycetidae</taxon>
        <taxon>Hypocreales</taxon>
        <taxon>Nectriaceae</taxon>
        <taxon>Cylindrodendrum</taxon>
    </lineage>
</organism>
<evidence type="ECO:0000256" key="1">
    <source>
        <dbReference type="ARBA" id="ARBA00038048"/>
    </source>
</evidence>
<evidence type="ECO:0000313" key="4">
    <source>
        <dbReference type="Proteomes" id="UP000722485"/>
    </source>
</evidence>
<comment type="similarity">
    <text evidence="1">Belongs to the saccharopine dehydrogenase family.</text>
</comment>
<dbReference type="PANTHER" id="PTHR12286">
    <property type="entry name" value="SACCHAROPINE DEHYDROGENASE-LIKE OXIDOREDUCTASE"/>
    <property type="match status" value="1"/>
</dbReference>
<dbReference type="SUPFAM" id="SSF51735">
    <property type="entry name" value="NAD(P)-binding Rossmann-fold domains"/>
    <property type="match status" value="1"/>
</dbReference>
<proteinExistence type="inferred from homology"/>
<dbReference type="GO" id="GO:0005739">
    <property type="term" value="C:mitochondrion"/>
    <property type="evidence" value="ECO:0007669"/>
    <property type="project" value="TreeGrafter"/>
</dbReference>
<evidence type="ECO:0000313" key="3">
    <source>
        <dbReference type="EMBL" id="KAF7536119.1"/>
    </source>
</evidence>
<comment type="caution">
    <text evidence="3">The sequence shown here is derived from an EMBL/GenBank/DDBJ whole genome shotgun (WGS) entry which is preliminary data.</text>
</comment>
<dbReference type="GO" id="GO:0005811">
    <property type="term" value="C:lipid droplet"/>
    <property type="evidence" value="ECO:0007669"/>
    <property type="project" value="TreeGrafter"/>
</dbReference>
<dbReference type="EMBL" id="JAANBB010000686">
    <property type="protein sequence ID" value="KAF7536119.1"/>
    <property type="molecule type" value="Genomic_DNA"/>
</dbReference>
<reference evidence="3" key="1">
    <citation type="submission" date="2020-03" db="EMBL/GenBank/DDBJ databases">
        <title>Draft Genome Sequence of Cylindrodendrum hubeiense.</title>
        <authorList>
            <person name="Buettner E."/>
            <person name="Kellner H."/>
        </authorList>
    </citation>
    <scope>NUCLEOTIDE SEQUENCE</scope>
    <source>
        <strain evidence="3">IHI 201604</strain>
    </source>
</reference>
<gene>
    <name evidence="3" type="ORF">G7Z17_g13092</name>
</gene>
<dbReference type="InterPro" id="IPR036291">
    <property type="entry name" value="NAD(P)-bd_dom_sf"/>
</dbReference>
<dbReference type="InterPro" id="IPR051276">
    <property type="entry name" value="Saccharopine_DH-like_oxidrdct"/>
</dbReference>
<dbReference type="Proteomes" id="UP000722485">
    <property type="component" value="Unassembled WGS sequence"/>
</dbReference>
<accession>A0A9P5GZL4</accession>
<dbReference type="GO" id="GO:0005886">
    <property type="term" value="C:plasma membrane"/>
    <property type="evidence" value="ECO:0007669"/>
    <property type="project" value="TreeGrafter"/>
</dbReference>
<name>A0A9P5GZL4_9HYPO</name>
<feature type="domain" description="Saccharopine dehydrogenase NADP binding" evidence="2">
    <location>
        <begin position="7"/>
        <end position="134"/>
    </location>
</feature>
<dbReference type="InterPro" id="IPR005097">
    <property type="entry name" value="Sacchrp_dh_NADP-bd"/>
</dbReference>
<dbReference type="OrthoDB" id="10268090at2759"/>
<dbReference type="Pfam" id="PF03435">
    <property type="entry name" value="Sacchrp_dh_NADP"/>
    <property type="match status" value="1"/>
</dbReference>
<evidence type="ECO:0000259" key="2">
    <source>
        <dbReference type="Pfam" id="PF03435"/>
    </source>
</evidence>
<sequence length="426" mass="45415">MTRRVDIAVLGATGYTGRLCVAYMAKALPETVSWALAGRSEAKLKTLAEGIEYKGAAKCSIYALDLTSDAAIAELARSARIIVNLIGPYVSTCGSSVIKACAENGTDYVDCSGEMPWLQDMISKYDEIAHASGAKIIVTAGWGAVPADLSTYLAVQHINKTFGLRTREVLVSLDDVEASFSGGSINSLCGLLDNYGSARIAAASAPFRLAPVPRRPADIAARGVLPGPNIFGVQTVKDLGVSAVSTQAEIETGIIGRSWGLYVGVAHTSQRPDSYGQNFYFSSRMRMSNVFVAWGFRTLYVLLVAAFEHIRPLRTLVTQRLFPPGTGPSAEQRAGHHFSYRTVAVADTPDNTAAPSVEVDFAYDNDPYVFTGMTLTEAALVLLEGGTPAHERGGGILTPALLGDKYAERLQRPGAGVRIDVKVIES</sequence>